<dbReference type="AlphaFoldDB" id="A0A7J2U513"/>
<comment type="similarity">
    <text evidence="17">Belongs to the NnrD/CARKD family.</text>
</comment>
<dbReference type="SUPFAM" id="SSF53613">
    <property type="entry name" value="Ribokinase-like"/>
    <property type="match status" value="1"/>
</dbReference>
<gene>
    <name evidence="18" type="primary">nnrE</name>
    <name evidence="17" type="synonym">nnrD</name>
    <name evidence="22" type="ORF">ENO26_07005</name>
</gene>
<feature type="binding site" evidence="17">
    <location>
        <position position="270"/>
    </location>
    <ligand>
        <name>(6S)-NADPHX</name>
        <dbReference type="ChEBI" id="CHEBI:64076"/>
    </ligand>
</feature>
<dbReference type="InterPro" id="IPR004443">
    <property type="entry name" value="YjeF_N_dom"/>
</dbReference>
<feature type="binding site" evidence="17">
    <location>
        <begin position="431"/>
        <end position="435"/>
    </location>
    <ligand>
        <name>AMP</name>
        <dbReference type="ChEBI" id="CHEBI:456215"/>
    </ligand>
</feature>
<dbReference type="Pfam" id="PF01256">
    <property type="entry name" value="Carb_kinase"/>
    <property type="match status" value="1"/>
</dbReference>
<feature type="binding site" evidence="18">
    <location>
        <position position="175"/>
    </location>
    <ligand>
        <name>K(+)</name>
        <dbReference type="ChEBI" id="CHEBI:29103"/>
    </ligand>
</feature>
<feature type="binding site" evidence="17">
    <location>
        <position position="343"/>
    </location>
    <ligand>
        <name>(6S)-NADPHX</name>
        <dbReference type="ChEBI" id="CHEBI:64076"/>
    </ligand>
</feature>
<evidence type="ECO:0000256" key="16">
    <source>
        <dbReference type="ARBA" id="ARBA00049209"/>
    </source>
</evidence>
<dbReference type="HAMAP" id="MF_01965">
    <property type="entry name" value="NADHX_dehydratase"/>
    <property type="match status" value="1"/>
</dbReference>
<evidence type="ECO:0000259" key="20">
    <source>
        <dbReference type="PROSITE" id="PS51383"/>
    </source>
</evidence>
<dbReference type="InterPro" id="IPR017953">
    <property type="entry name" value="Carbohydrate_kinase_pred_CS"/>
</dbReference>
<dbReference type="NCBIfam" id="TIGR00196">
    <property type="entry name" value="yjeF_cterm"/>
    <property type="match status" value="1"/>
</dbReference>
<feature type="binding site" evidence="17">
    <location>
        <position position="394"/>
    </location>
    <ligand>
        <name>(6S)-NADPHX</name>
        <dbReference type="ChEBI" id="CHEBI:64076"/>
    </ligand>
</feature>
<dbReference type="PANTHER" id="PTHR12592">
    <property type="entry name" value="ATP-DEPENDENT (S)-NAD(P)H-HYDRATE DEHYDRATASE FAMILY MEMBER"/>
    <property type="match status" value="1"/>
</dbReference>
<evidence type="ECO:0000256" key="10">
    <source>
        <dbReference type="ARBA" id="ARBA00023027"/>
    </source>
</evidence>
<keyword evidence="5 18" id="KW-0479">Metal-binding</keyword>
<keyword evidence="8 17" id="KW-0521">NADP</keyword>
<evidence type="ECO:0000256" key="7">
    <source>
        <dbReference type="ARBA" id="ARBA00022840"/>
    </source>
</evidence>
<accession>A0A7J2U513</accession>
<reference evidence="22" key="1">
    <citation type="journal article" date="2020" name="mSystems">
        <title>Genome- and Community-Level Interaction Insights into Carbon Utilization and Element Cycling Functions of Hydrothermarchaeota in Hydrothermal Sediment.</title>
        <authorList>
            <person name="Zhou Z."/>
            <person name="Liu Y."/>
            <person name="Xu W."/>
            <person name="Pan J."/>
            <person name="Luo Z.H."/>
            <person name="Li M."/>
        </authorList>
    </citation>
    <scope>NUCLEOTIDE SEQUENCE [LARGE SCALE GENOMIC DNA]</scope>
    <source>
        <strain evidence="22">SpSt-125</strain>
    </source>
</reference>
<comment type="subunit">
    <text evidence="17">Homotetramer.</text>
</comment>
<evidence type="ECO:0000256" key="17">
    <source>
        <dbReference type="HAMAP-Rule" id="MF_01965"/>
    </source>
</evidence>
<dbReference type="EC" id="4.2.1.136" evidence="19"/>
<comment type="catalytic activity">
    <reaction evidence="2 18 19">
        <text>(6R)-NADPHX = (6S)-NADPHX</text>
        <dbReference type="Rhea" id="RHEA:32227"/>
        <dbReference type="ChEBI" id="CHEBI:64076"/>
        <dbReference type="ChEBI" id="CHEBI:64077"/>
        <dbReference type="EC" id="5.1.99.6"/>
    </reaction>
</comment>
<dbReference type="EMBL" id="DSEU01000046">
    <property type="protein sequence ID" value="HEM67292.1"/>
    <property type="molecule type" value="Genomic_DNA"/>
</dbReference>
<dbReference type="Pfam" id="PF03853">
    <property type="entry name" value="YjeF_N"/>
    <property type="match status" value="1"/>
</dbReference>
<evidence type="ECO:0000256" key="9">
    <source>
        <dbReference type="ARBA" id="ARBA00022958"/>
    </source>
</evidence>
<evidence type="ECO:0000256" key="6">
    <source>
        <dbReference type="ARBA" id="ARBA00022741"/>
    </source>
</evidence>
<keyword evidence="12 17" id="KW-0456">Lyase</keyword>
<dbReference type="InterPro" id="IPR029056">
    <property type="entry name" value="Ribokinase-like"/>
</dbReference>
<evidence type="ECO:0000256" key="1">
    <source>
        <dbReference type="ARBA" id="ARBA00000013"/>
    </source>
</evidence>
<comment type="cofactor">
    <cofactor evidence="18 19">
        <name>K(+)</name>
        <dbReference type="ChEBI" id="CHEBI:29103"/>
    </cofactor>
    <text evidence="18 19">Binds 1 potassium ion per subunit.</text>
</comment>
<dbReference type="HAMAP" id="MF_01966">
    <property type="entry name" value="NADHX_epimerase"/>
    <property type="match status" value="1"/>
</dbReference>
<evidence type="ECO:0000256" key="19">
    <source>
        <dbReference type="PIRNR" id="PIRNR017184"/>
    </source>
</evidence>
<evidence type="ECO:0000256" key="3">
    <source>
        <dbReference type="ARBA" id="ARBA00006001"/>
    </source>
</evidence>
<dbReference type="PROSITE" id="PS51385">
    <property type="entry name" value="YJEF_N"/>
    <property type="match status" value="1"/>
</dbReference>
<evidence type="ECO:0000256" key="12">
    <source>
        <dbReference type="ARBA" id="ARBA00023239"/>
    </source>
</evidence>
<comment type="function">
    <text evidence="14 19">Bifunctional enzyme that catalyzes the epimerization of the S- and R-forms of NAD(P)HX and the dehydration of the S-form of NAD(P)HX at the expense of ADP, which is converted to AMP. This allows the repair of both epimers of NAD(P)HX, a damaged form of NAD(P)H that is a result of enzymatic or heat-dependent hydration.</text>
</comment>
<dbReference type="PROSITE" id="PS51383">
    <property type="entry name" value="YJEF_C_3"/>
    <property type="match status" value="1"/>
</dbReference>
<keyword evidence="13" id="KW-0511">Multifunctional enzyme</keyword>
<evidence type="ECO:0000256" key="14">
    <source>
        <dbReference type="ARBA" id="ARBA00025153"/>
    </source>
</evidence>
<protein>
    <recommendedName>
        <fullName evidence="19">Bifunctional NAD(P)H-hydrate repair enzyme</fullName>
    </recommendedName>
    <alternativeName>
        <fullName evidence="19">Nicotinamide nucleotide repair protein</fullName>
    </alternativeName>
    <domain>
        <recommendedName>
            <fullName evidence="19">ADP-dependent (S)-NAD(P)H-hydrate dehydratase</fullName>
            <ecNumber evidence="19">4.2.1.136</ecNumber>
        </recommendedName>
        <alternativeName>
            <fullName evidence="19">ADP-dependent NAD(P)HX dehydratase</fullName>
        </alternativeName>
    </domain>
    <domain>
        <recommendedName>
            <fullName evidence="19">NAD(P)H-hydrate epimerase</fullName>
            <ecNumber evidence="19">5.1.99.6</ecNumber>
        </recommendedName>
    </domain>
</protein>
<keyword evidence="7 17" id="KW-0067">ATP-binding</keyword>
<dbReference type="PROSITE" id="PS01050">
    <property type="entry name" value="YJEF_C_2"/>
    <property type="match status" value="1"/>
</dbReference>
<feature type="domain" description="YjeF C-terminal" evidence="20">
    <location>
        <begin position="235"/>
        <end position="521"/>
    </location>
</feature>
<feature type="domain" description="YjeF N-terminal" evidence="21">
    <location>
        <begin position="18"/>
        <end position="229"/>
    </location>
</feature>
<dbReference type="CDD" id="cd01171">
    <property type="entry name" value="YXKO-related"/>
    <property type="match status" value="1"/>
</dbReference>
<comment type="caution">
    <text evidence="18">Lacks conserved residue(s) required for the propagation of feature annotation.</text>
</comment>
<organism evidence="22">
    <name type="scientific">Ignisphaera aggregans</name>
    <dbReference type="NCBI Taxonomy" id="334771"/>
    <lineage>
        <taxon>Archaea</taxon>
        <taxon>Thermoproteota</taxon>
        <taxon>Thermoprotei</taxon>
        <taxon>Desulfurococcales</taxon>
        <taxon>Desulfurococcaceae</taxon>
        <taxon>Ignisphaera</taxon>
    </lineage>
</organism>
<dbReference type="SUPFAM" id="SSF64153">
    <property type="entry name" value="YjeF N-terminal domain-like"/>
    <property type="match status" value="1"/>
</dbReference>
<dbReference type="Gene3D" id="3.40.1190.20">
    <property type="match status" value="1"/>
</dbReference>
<name>A0A7J2U513_9CREN</name>
<feature type="binding site" evidence="18">
    <location>
        <position position="68"/>
    </location>
    <ligand>
        <name>K(+)</name>
        <dbReference type="ChEBI" id="CHEBI:29103"/>
    </ligand>
</feature>
<keyword evidence="9 18" id="KW-0630">Potassium</keyword>
<dbReference type="Gene3D" id="3.40.50.10260">
    <property type="entry name" value="YjeF N-terminal domain"/>
    <property type="match status" value="1"/>
</dbReference>
<dbReference type="GO" id="GO:0052855">
    <property type="term" value="F:ADP-dependent NAD(P)H-hydrate dehydratase activity"/>
    <property type="evidence" value="ECO:0007669"/>
    <property type="project" value="UniProtKB-UniRule"/>
</dbReference>
<keyword evidence="11 18" id="KW-0413">Isomerase</keyword>
<comment type="catalytic activity">
    <reaction evidence="1 18 19">
        <text>(6R)-NADHX = (6S)-NADHX</text>
        <dbReference type="Rhea" id="RHEA:32215"/>
        <dbReference type="ChEBI" id="CHEBI:64074"/>
        <dbReference type="ChEBI" id="CHEBI:64075"/>
        <dbReference type="EC" id="5.1.99.6"/>
    </reaction>
</comment>
<keyword evidence="6 17" id="KW-0547">Nucleotide-binding</keyword>
<feature type="binding site" evidence="18">
    <location>
        <begin position="67"/>
        <end position="71"/>
    </location>
    <ligand>
        <name>(6S)-NADPHX</name>
        <dbReference type="ChEBI" id="CHEBI:64076"/>
    </ligand>
</feature>
<dbReference type="EC" id="5.1.99.6" evidence="19"/>
<comment type="similarity">
    <text evidence="18">Belongs to the NnrE/AIBP family.</text>
</comment>
<feature type="binding site" evidence="17">
    <location>
        <position position="460"/>
    </location>
    <ligand>
        <name>AMP</name>
        <dbReference type="ChEBI" id="CHEBI:456215"/>
    </ligand>
</feature>
<evidence type="ECO:0000256" key="8">
    <source>
        <dbReference type="ARBA" id="ARBA00022857"/>
    </source>
</evidence>
<evidence type="ECO:0000256" key="15">
    <source>
        <dbReference type="ARBA" id="ARBA00048238"/>
    </source>
</evidence>
<keyword evidence="10 17" id="KW-0520">NAD</keyword>
<comment type="function">
    <text evidence="18">Catalyzes the epimerization of the S- and R-forms of NAD(P)HX, a damaged form of NAD(P)H that is a result of enzymatic or heat-dependent hydration. This is a prerequisite for the S-specific NAD(P)H-hydrate dehydratase to allow the repair of both epimers of NAD(P)HX.</text>
</comment>
<dbReference type="InterPro" id="IPR000631">
    <property type="entry name" value="CARKD"/>
</dbReference>
<evidence type="ECO:0000313" key="22">
    <source>
        <dbReference type="EMBL" id="HEM67292.1"/>
    </source>
</evidence>
<evidence type="ECO:0000256" key="4">
    <source>
        <dbReference type="ARBA" id="ARBA00009524"/>
    </source>
</evidence>
<dbReference type="GO" id="GO:0052856">
    <property type="term" value="F:NAD(P)HX epimerase activity"/>
    <property type="evidence" value="ECO:0007669"/>
    <property type="project" value="UniProtKB-UniRule"/>
</dbReference>
<dbReference type="PIRSF" id="PIRSF017184">
    <property type="entry name" value="Nnr"/>
    <property type="match status" value="1"/>
</dbReference>
<evidence type="ECO:0000256" key="18">
    <source>
        <dbReference type="HAMAP-Rule" id="MF_01966"/>
    </source>
</evidence>
<comment type="catalytic activity">
    <reaction evidence="15 17 19">
        <text>(6S)-NADHX + ADP = AMP + phosphate + NADH + H(+)</text>
        <dbReference type="Rhea" id="RHEA:32223"/>
        <dbReference type="ChEBI" id="CHEBI:15378"/>
        <dbReference type="ChEBI" id="CHEBI:43474"/>
        <dbReference type="ChEBI" id="CHEBI:57945"/>
        <dbReference type="ChEBI" id="CHEBI:64074"/>
        <dbReference type="ChEBI" id="CHEBI:456215"/>
        <dbReference type="ChEBI" id="CHEBI:456216"/>
        <dbReference type="EC" id="4.2.1.136"/>
    </reaction>
</comment>
<dbReference type="InterPro" id="IPR030677">
    <property type="entry name" value="Nnr"/>
</dbReference>
<dbReference type="GO" id="GO:0005524">
    <property type="term" value="F:ATP binding"/>
    <property type="evidence" value="ECO:0007669"/>
    <property type="project" value="UniProtKB-UniRule"/>
</dbReference>
<feature type="binding site" evidence="17">
    <location>
        <position position="461"/>
    </location>
    <ligand>
        <name>(6S)-NADPHX</name>
        <dbReference type="ChEBI" id="CHEBI:64076"/>
    </ligand>
</feature>
<proteinExistence type="inferred from homology"/>
<evidence type="ECO:0000259" key="21">
    <source>
        <dbReference type="PROSITE" id="PS51385"/>
    </source>
</evidence>
<sequence>MASTTGLIRLKVCSVDEMRRFDEEAVKRFGLSHELLMEDAGSAIFNMALREIGLHGKSFCVVAGTGNNGGDALVAARRLYAAGASVKVYVVGDVSRFTEPARKNFELVKAMDIPIRVLLSDEDVKRFVEEARECDALIVGVIGIGLRGEVTGVRRSVIEAVNSMGKTVISVDIPSGIGGDDGRVYGVAVKSTYTVSFGLPKYGNILYPGYHYCGKLYISYLSYPPQLLNSDSIRAELNYPTPPPERVKWGHKGTFGKFLAIAGARYYYGAPYYVAYSFLKAGGGYSRLATPKSIAPFIAARNSEIVFIPLEETDEGTMAYRNLETILRVVDESNIDVVAIGSGASLNPETQELIRRLVEGIDRPIIIDGDGITAISKDPNVVKKRKAPTIITPHLGEFSRLTQLSTQQIVEDPVAILRKTCIELNSYITLKGAHTLVCRPDGYIYINMTGNPGMAKAGMGDVLTGTIAAMYGIGYGDVGDATRMGVLVHGLAGDLAAKDVGEDGVTPDDVVEYLPKALKILREEPWRVIEEYFPKII</sequence>
<dbReference type="GO" id="GO:0046496">
    <property type="term" value="P:nicotinamide nucleotide metabolic process"/>
    <property type="evidence" value="ECO:0007669"/>
    <property type="project" value="UniProtKB-UniRule"/>
</dbReference>
<evidence type="ECO:0000256" key="11">
    <source>
        <dbReference type="ARBA" id="ARBA00023235"/>
    </source>
</evidence>
<evidence type="ECO:0000256" key="13">
    <source>
        <dbReference type="ARBA" id="ARBA00023268"/>
    </source>
</evidence>
<comment type="similarity">
    <text evidence="3 19">In the N-terminal section; belongs to the NnrE/AIBP family.</text>
</comment>
<dbReference type="InterPro" id="IPR036652">
    <property type="entry name" value="YjeF_N_dom_sf"/>
</dbReference>
<dbReference type="GO" id="GO:0110051">
    <property type="term" value="P:metabolite repair"/>
    <property type="evidence" value="ECO:0007669"/>
    <property type="project" value="TreeGrafter"/>
</dbReference>
<comment type="cofactor">
    <cofactor evidence="17">
        <name>Mg(2+)</name>
        <dbReference type="ChEBI" id="CHEBI:18420"/>
    </cofactor>
</comment>
<evidence type="ECO:0000256" key="2">
    <source>
        <dbReference type="ARBA" id="ARBA00000909"/>
    </source>
</evidence>
<feature type="binding site" evidence="18">
    <location>
        <position position="172"/>
    </location>
    <ligand>
        <name>(6S)-NADPHX</name>
        <dbReference type="ChEBI" id="CHEBI:64076"/>
    </ligand>
</feature>
<evidence type="ECO:0000256" key="5">
    <source>
        <dbReference type="ARBA" id="ARBA00022723"/>
    </source>
</evidence>
<dbReference type="GO" id="GO:0046872">
    <property type="term" value="F:metal ion binding"/>
    <property type="evidence" value="ECO:0007669"/>
    <property type="project" value="UniProtKB-UniRule"/>
</dbReference>
<dbReference type="PANTHER" id="PTHR12592:SF0">
    <property type="entry name" value="ATP-DEPENDENT (S)-NAD(P)H-HYDRATE DEHYDRATASE"/>
    <property type="match status" value="1"/>
</dbReference>
<dbReference type="NCBIfam" id="TIGR00197">
    <property type="entry name" value="yjeF_nterm"/>
    <property type="match status" value="1"/>
</dbReference>
<comment type="similarity">
    <text evidence="4 19">In the C-terminal section; belongs to the NnrD/CARKD family.</text>
</comment>
<feature type="binding site" evidence="18">
    <location>
        <begin position="143"/>
        <end position="149"/>
    </location>
    <ligand>
        <name>(6S)-NADPHX</name>
        <dbReference type="ChEBI" id="CHEBI:64076"/>
    </ligand>
</feature>
<comment type="catalytic activity">
    <reaction evidence="16 17 19">
        <text>(6S)-NADPHX + ADP = AMP + phosphate + NADPH + H(+)</text>
        <dbReference type="Rhea" id="RHEA:32235"/>
        <dbReference type="ChEBI" id="CHEBI:15378"/>
        <dbReference type="ChEBI" id="CHEBI:43474"/>
        <dbReference type="ChEBI" id="CHEBI:57783"/>
        <dbReference type="ChEBI" id="CHEBI:64076"/>
        <dbReference type="ChEBI" id="CHEBI:456215"/>
        <dbReference type="ChEBI" id="CHEBI:456216"/>
        <dbReference type="EC" id="4.2.1.136"/>
    </reaction>
</comment>
<comment type="caution">
    <text evidence="22">The sequence shown here is derived from an EMBL/GenBank/DDBJ whole genome shotgun (WGS) entry which is preliminary data.</text>
</comment>
<comment type="function">
    <text evidence="17">Catalyzes the dehydration of the S-form of NAD(P)HX at the expense of ADP, which is converted to AMP. Together with NAD(P)HX epimerase, which catalyzes the epimerization of the S- and R-forms, the enzyme allows the repair of both epimers of NAD(P)HX, a damaged form of NAD(P)H that is a result of enzymatic or heat-dependent hydration.</text>
</comment>